<dbReference type="PANTHER" id="PTHR43818:SF11">
    <property type="entry name" value="BCDNA.GH03377"/>
    <property type="match status" value="1"/>
</dbReference>
<feature type="domain" description="Gfo/Idh/MocA-like oxidoreductase N-terminal" evidence="2">
    <location>
        <begin position="7"/>
        <end position="119"/>
    </location>
</feature>
<dbReference type="SUPFAM" id="SSF55347">
    <property type="entry name" value="Glyceraldehyde-3-phosphate dehydrogenase-like, C-terminal domain"/>
    <property type="match status" value="1"/>
</dbReference>
<evidence type="ECO:0000313" key="4">
    <source>
        <dbReference type="EMBL" id="HDX31898.1"/>
    </source>
</evidence>
<accession>A0A7C1FPI4</accession>
<dbReference type="InterPro" id="IPR055170">
    <property type="entry name" value="GFO_IDH_MocA-like_dom"/>
</dbReference>
<evidence type="ECO:0000259" key="2">
    <source>
        <dbReference type="Pfam" id="PF01408"/>
    </source>
</evidence>
<evidence type="ECO:0000259" key="3">
    <source>
        <dbReference type="Pfam" id="PF22725"/>
    </source>
</evidence>
<proteinExistence type="predicted"/>
<dbReference type="Gene3D" id="3.30.360.10">
    <property type="entry name" value="Dihydrodipicolinate Reductase, domain 2"/>
    <property type="match status" value="1"/>
</dbReference>
<dbReference type="InterPro" id="IPR050463">
    <property type="entry name" value="Gfo/Idh/MocA_oxidrdct_glycsds"/>
</dbReference>
<keyword evidence="1" id="KW-0560">Oxidoreductase</keyword>
<dbReference type="EMBL" id="DSMG01000102">
    <property type="protein sequence ID" value="HDX31898.1"/>
    <property type="molecule type" value="Genomic_DNA"/>
</dbReference>
<name>A0A7C1FPI4_9CHLR</name>
<feature type="domain" description="GFO/IDH/MocA-like oxidoreductase" evidence="3">
    <location>
        <begin position="135"/>
        <end position="254"/>
    </location>
</feature>
<dbReference type="PANTHER" id="PTHR43818">
    <property type="entry name" value="BCDNA.GH03377"/>
    <property type="match status" value="1"/>
</dbReference>
<dbReference type="InterPro" id="IPR036291">
    <property type="entry name" value="NAD(P)-bd_dom_sf"/>
</dbReference>
<dbReference type="Pfam" id="PF01408">
    <property type="entry name" value="GFO_IDH_MocA"/>
    <property type="match status" value="1"/>
</dbReference>
<reference evidence="4" key="1">
    <citation type="journal article" date="2020" name="mSystems">
        <title>Genome- and Community-Level Interaction Insights into Carbon Utilization and Element Cycling Functions of Hydrothermarchaeota in Hydrothermal Sediment.</title>
        <authorList>
            <person name="Zhou Z."/>
            <person name="Liu Y."/>
            <person name="Xu W."/>
            <person name="Pan J."/>
            <person name="Luo Z.H."/>
            <person name="Li M."/>
        </authorList>
    </citation>
    <scope>NUCLEOTIDE SEQUENCE [LARGE SCALE GENOMIC DNA]</scope>
    <source>
        <strain evidence="4">SpSt-289</strain>
    </source>
</reference>
<dbReference type="AlphaFoldDB" id="A0A7C1FPI4"/>
<evidence type="ECO:0000256" key="1">
    <source>
        <dbReference type="ARBA" id="ARBA00023002"/>
    </source>
</evidence>
<gene>
    <name evidence="4" type="ORF">ENQ20_10470</name>
</gene>
<dbReference type="InterPro" id="IPR000683">
    <property type="entry name" value="Gfo/Idh/MocA-like_OxRdtase_N"/>
</dbReference>
<dbReference type="Pfam" id="PF22725">
    <property type="entry name" value="GFO_IDH_MocA_C3"/>
    <property type="match status" value="1"/>
</dbReference>
<sequence length="401" mass="44296">MANTHQVTMLGAGLIGMFYTMTLHGARSRDRVAVIYSRSQSRAEAFAKEWGIPKATNDLAAAINDPETDVVVIGLPNYQHVEAVELAAKAGKAVLLTKPLARNAQEARQILEIVERAGVFAGYLEDLVYTPKTLKALASVRAGAIGDVLWVRSRETHSGPHSAWFWDKELAGGGAIVDLGCHCAEIIRNFVGKNNRPVEVMCWAATLVHPIPADDNAIALIRFENGAVGQFEVSWSFRGGMDLRDEVSGTQGTIWLNHFLRTGFEMFTAAKGGYTAEKAETESGWLFPVGDEVHELGYVNMFADMFDALDNGRQPMETFYDGYVVNAILDACYKSAASKRWEPVELFEWRASEPAKPITVHHEMRDGLALVKEELMHGNQLKQILCDQSTGKIIERVIEVK</sequence>
<organism evidence="4">
    <name type="scientific">Caldilinea aerophila</name>
    <dbReference type="NCBI Taxonomy" id="133453"/>
    <lineage>
        <taxon>Bacteria</taxon>
        <taxon>Bacillati</taxon>
        <taxon>Chloroflexota</taxon>
        <taxon>Caldilineae</taxon>
        <taxon>Caldilineales</taxon>
        <taxon>Caldilineaceae</taxon>
        <taxon>Caldilinea</taxon>
    </lineage>
</organism>
<protein>
    <submittedName>
        <fullName evidence="4">Gfo/Idh/MocA family oxidoreductase</fullName>
    </submittedName>
</protein>
<dbReference type="SUPFAM" id="SSF51735">
    <property type="entry name" value="NAD(P)-binding Rossmann-fold domains"/>
    <property type="match status" value="1"/>
</dbReference>
<dbReference type="Gene3D" id="3.40.50.720">
    <property type="entry name" value="NAD(P)-binding Rossmann-like Domain"/>
    <property type="match status" value="1"/>
</dbReference>
<dbReference type="GO" id="GO:0000166">
    <property type="term" value="F:nucleotide binding"/>
    <property type="evidence" value="ECO:0007669"/>
    <property type="project" value="InterPro"/>
</dbReference>
<comment type="caution">
    <text evidence="4">The sequence shown here is derived from an EMBL/GenBank/DDBJ whole genome shotgun (WGS) entry which is preliminary data.</text>
</comment>
<dbReference type="GO" id="GO:0016491">
    <property type="term" value="F:oxidoreductase activity"/>
    <property type="evidence" value="ECO:0007669"/>
    <property type="project" value="UniProtKB-KW"/>
</dbReference>